<comment type="caution">
    <text evidence="2">The sequence shown here is derived from an EMBL/GenBank/DDBJ whole genome shotgun (WGS) entry which is preliminary data.</text>
</comment>
<organism evidence="2 3">
    <name type="scientific">Dryococelus australis</name>
    <dbReference type="NCBI Taxonomy" id="614101"/>
    <lineage>
        <taxon>Eukaryota</taxon>
        <taxon>Metazoa</taxon>
        <taxon>Ecdysozoa</taxon>
        <taxon>Arthropoda</taxon>
        <taxon>Hexapoda</taxon>
        <taxon>Insecta</taxon>
        <taxon>Pterygota</taxon>
        <taxon>Neoptera</taxon>
        <taxon>Polyneoptera</taxon>
        <taxon>Phasmatodea</taxon>
        <taxon>Verophasmatodea</taxon>
        <taxon>Anareolatae</taxon>
        <taxon>Phasmatidae</taxon>
        <taxon>Eurycanthinae</taxon>
        <taxon>Dryococelus</taxon>
    </lineage>
</organism>
<evidence type="ECO:0000313" key="2">
    <source>
        <dbReference type="EMBL" id="KAJ8867039.1"/>
    </source>
</evidence>
<proteinExistence type="predicted"/>
<name>A0ABQ9G3J6_9NEOP</name>
<accession>A0ABQ9G3J6</accession>
<evidence type="ECO:0000259" key="1">
    <source>
        <dbReference type="Pfam" id="PF03184"/>
    </source>
</evidence>
<evidence type="ECO:0000313" key="3">
    <source>
        <dbReference type="Proteomes" id="UP001159363"/>
    </source>
</evidence>
<reference evidence="2 3" key="1">
    <citation type="submission" date="2023-02" db="EMBL/GenBank/DDBJ databases">
        <title>LHISI_Scaffold_Assembly.</title>
        <authorList>
            <person name="Stuart O.P."/>
            <person name="Cleave R."/>
            <person name="Magrath M.J.L."/>
            <person name="Mikheyev A.S."/>
        </authorList>
    </citation>
    <scope>NUCLEOTIDE SEQUENCE [LARGE SCALE GENOMIC DNA]</scope>
    <source>
        <strain evidence="2">Daus_M_001</strain>
        <tissue evidence="2">Leg muscle</tissue>
    </source>
</reference>
<feature type="domain" description="DDE-1" evidence="1">
    <location>
        <begin position="132"/>
        <end position="216"/>
    </location>
</feature>
<keyword evidence="3" id="KW-1185">Reference proteome</keyword>
<gene>
    <name evidence="2" type="ORF">PR048_032901</name>
</gene>
<dbReference type="Proteomes" id="UP001159363">
    <property type="component" value="Chromosome 15"/>
</dbReference>
<dbReference type="InterPro" id="IPR004875">
    <property type="entry name" value="DDE_SF_endonuclease_dom"/>
</dbReference>
<dbReference type="EMBL" id="JARBHB010000016">
    <property type="protein sequence ID" value="KAJ8867039.1"/>
    <property type="molecule type" value="Genomic_DNA"/>
</dbReference>
<protein>
    <recommendedName>
        <fullName evidence="1">DDE-1 domain-containing protein</fullName>
    </recommendedName>
</protein>
<dbReference type="Pfam" id="PF03184">
    <property type="entry name" value="DDE_1"/>
    <property type="match status" value="1"/>
</dbReference>
<sequence length="233" mass="27184">MQETFSPEQLAQLKEYVVNINKRVFGLTKDYNEKKAAGLNFVCRFIAQCNKTLRKPDATSTTWLSAFNKVRVATVKNISRLPKYIMWTSRDFPQYSRKHQKADNETVIWGKRAKCDGCLLYECSWTFCTSTIYFPSSENASFFLGWITYWIKHFAKHANPSSTNRLLLLMDNHYSHVTQEAINFCRDHHVVVVGFPAHSTHNMQPQDVTFLDPSKQLIPRHTNILWFPDLQQL</sequence>